<dbReference type="EMBL" id="BJYX01000008">
    <property type="protein sequence ID" value="GEO30151.1"/>
    <property type="molecule type" value="Genomic_DNA"/>
</dbReference>
<dbReference type="Pfam" id="PF13305">
    <property type="entry name" value="TetR_C_33"/>
    <property type="match status" value="1"/>
</dbReference>
<dbReference type="InterPro" id="IPR025996">
    <property type="entry name" value="MT1864/Rv1816-like_C"/>
</dbReference>
<keyword evidence="2 4" id="KW-0238">DNA-binding</keyword>
<dbReference type="PANTHER" id="PTHR30055:SF234">
    <property type="entry name" value="HTH-TYPE TRANSCRIPTIONAL REGULATOR BETI"/>
    <property type="match status" value="1"/>
</dbReference>
<reference evidence="6 7" key="1">
    <citation type="submission" date="2019-07" db="EMBL/GenBank/DDBJ databases">
        <title>Whole genome shotgun sequence of Terrabacter aerolatus NBRC 106305.</title>
        <authorList>
            <person name="Hosoyama A."/>
            <person name="Uohara A."/>
            <person name="Ohji S."/>
            <person name="Ichikawa N."/>
        </authorList>
    </citation>
    <scope>NUCLEOTIDE SEQUENCE [LARGE SCALE GENOMIC DNA]</scope>
    <source>
        <strain evidence="6 7">NBRC 106305</strain>
    </source>
</reference>
<dbReference type="Pfam" id="PF00440">
    <property type="entry name" value="TetR_N"/>
    <property type="match status" value="1"/>
</dbReference>
<evidence type="ECO:0000256" key="1">
    <source>
        <dbReference type="ARBA" id="ARBA00023015"/>
    </source>
</evidence>
<dbReference type="InterPro" id="IPR036271">
    <property type="entry name" value="Tet_transcr_reg_TetR-rel_C_sf"/>
</dbReference>
<sequence>MGSVTTAGSRSPRRTPRRESTLEAILDRAVEIMADVGVAGLTMTRLARALSIQPPSLYKWFPSVLAVHDAVFARGQRANLAAWRAGLEGRPAGLEAVVAGMTATAQWAVTHPVEAQLLFWRPVPGFRPSAAAMAPADELVAELREHLGTAVSRGQLAPGADSADGLVVLASLHFGVVSQHLANEPEAAWADGAYTRSYGRVTELFVAAYPPA</sequence>
<evidence type="ECO:0000259" key="5">
    <source>
        <dbReference type="PROSITE" id="PS50977"/>
    </source>
</evidence>
<comment type="caution">
    <text evidence="6">The sequence shown here is derived from an EMBL/GenBank/DDBJ whole genome shotgun (WGS) entry which is preliminary data.</text>
</comment>
<evidence type="ECO:0000313" key="6">
    <source>
        <dbReference type="EMBL" id="GEO30151.1"/>
    </source>
</evidence>
<name>A0A512D123_9MICO</name>
<accession>A0A512D123</accession>
<dbReference type="PROSITE" id="PS50977">
    <property type="entry name" value="HTH_TETR_2"/>
    <property type="match status" value="1"/>
</dbReference>
<keyword evidence="7" id="KW-1185">Reference proteome</keyword>
<feature type="DNA-binding region" description="H-T-H motif" evidence="4">
    <location>
        <begin position="42"/>
        <end position="61"/>
    </location>
</feature>
<dbReference type="InterPro" id="IPR009057">
    <property type="entry name" value="Homeodomain-like_sf"/>
</dbReference>
<keyword evidence="1" id="KW-0805">Transcription regulation</keyword>
<evidence type="ECO:0000256" key="3">
    <source>
        <dbReference type="ARBA" id="ARBA00023163"/>
    </source>
</evidence>
<proteinExistence type="predicted"/>
<keyword evidence="3" id="KW-0804">Transcription</keyword>
<dbReference type="GO" id="GO:0003700">
    <property type="term" value="F:DNA-binding transcription factor activity"/>
    <property type="evidence" value="ECO:0007669"/>
    <property type="project" value="TreeGrafter"/>
</dbReference>
<evidence type="ECO:0000313" key="7">
    <source>
        <dbReference type="Proteomes" id="UP000321534"/>
    </source>
</evidence>
<dbReference type="Gene3D" id="1.10.357.10">
    <property type="entry name" value="Tetracycline Repressor, domain 2"/>
    <property type="match status" value="1"/>
</dbReference>
<feature type="domain" description="HTH tetR-type" evidence="5">
    <location>
        <begin position="19"/>
        <end position="79"/>
    </location>
</feature>
<dbReference type="InterPro" id="IPR001647">
    <property type="entry name" value="HTH_TetR"/>
</dbReference>
<evidence type="ECO:0000256" key="4">
    <source>
        <dbReference type="PROSITE-ProRule" id="PRU00335"/>
    </source>
</evidence>
<evidence type="ECO:0000256" key="2">
    <source>
        <dbReference type="ARBA" id="ARBA00023125"/>
    </source>
</evidence>
<gene>
    <name evidence="6" type="ORF">TAE01_19610</name>
</gene>
<organism evidence="6 7">
    <name type="scientific">Terrabacter aerolatus</name>
    <dbReference type="NCBI Taxonomy" id="422442"/>
    <lineage>
        <taxon>Bacteria</taxon>
        <taxon>Bacillati</taxon>
        <taxon>Actinomycetota</taxon>
        <taxon>Actinomycetes</taxon>
        <taxon>Micrococcales</taxon>
        <taxon>Intrasporangiaceae</taxon>
        <taxon>Terrabacter</taxon>
    </lineage>
</organism>
<dbReference type="AlphaFoldDB" id="A0A512D123"/>
<dbReference type="GO" id="GO:0000976">
    <property type="term" value="F:transcription cis-regulatory region binding"/>
    <property type="evidence" value="ECO:0007669"/>
    <property type="project" value="TreeGrafter"/>
</dbReference>
<dbReference type="PANTHER" id="PTHR30055">
    <property type="entry name" value="HTH-TYPE TRANSCRIPTIONAL REGULATOR RUTR"/>
    <property type="match status" value="1"/>
</dbReference>
<dbReference type="Proteomes" id="UP000321534">
    <property type="component" value="Unassembled WGS sequence"/>
</dbReference>
<dbReference type="SUPFAM" id="SSF48498">
    <property type="entry name" value="Tetracyclin repressor-like, C-terminal domain"/>
    <property type="match status" value="1"/>
</dbReference>
<dbReference type="InterPro" id="IPR050109">
    <property type="entry name" value="HTH-type_TetR-like_transc_reg"/>
</dbReference>
<protein>
    <submittedName>
        <fullName evidence="6">TetR family transcriptional regulator</fullName>
    </submittedName>
</protein>
<dbReference type="SUPFAM" id="SSF46689">
    <property type="entry name" value="Homeodomain-like"/>
    <property type="match status" value="1"/>
</dbReference>